<dbReference type="PROSITE" id="PS51257">
    <property type="entry name" value="PROKAR_LIPOPROTEIN"/>
    <property type="match status" value="1"/>
</dbReference>
<dbReference type="InterPro" id="IPR013328">
    <property type="entry name" value="6PGD_dom2"/>
</dbReference>
<evidence type="ECO:0000256" key="2">
    <source>
        <dbReference type="ARBA" id="ARBA00004994"/>
    </source>
</evidence>
<dbReference type="Proteomes" id="UP000287910">
    <property type="component" value="Unassembled WGS sequence"/>
</dbReference>
<evidence type="ECO:0000256" key="1">
    <source>
        <dbReference type="ARBA" id="ARBA00002919"/>
    </source>
</evidence>
<dbReference type="Pfam" id="PF08546">
    <property type="entry name" value="ApbA_C"/>
    <property type="match status" value="1"/>
</dbReference>
<accession>A0A432LGV3</accession>
<dbReference type="GO" id="GO:0015940">
    <property type="term" value="P:pantothenate biosynthetic process"/>
    <property type="evidence" value="ECO:0007669"/>
    <property type="project" value="UniProtKB-UniPathway"/>
</dbReference>
<evidence type="ECO:0000256" key="9">
    <source>
        <dbReference type="ARBA" id="ARBA00032024"/>
    </source>
</evidence>
<dbReference type="PANTHER" id="PTHR43765:SF2">
    <property type="entry name" value="2-DEHYDROPANTOATE 2-REDUCTASE"/>
    <property type="match status" value="1"/>
</dbReference>
<evidence type="ECO:0000256" key="3">
    <source>
        <dbReference type="ARBA" id="ARBA00007870"/>
    </source>
</evidence>
<evidence type="ECO:0000256" key="4">
    <source>
        <dbReference type="ARBA" id="ARBA00013014"/>
    </source>
</evidence>
<evidence type="ECO:0000256" key="6">
    <source>
        <dbReference type="ARBA" id="ARBA00022655"/>
    </source>
</evidence>
<dbReference type="GO" id="GO:0050661">
    <property type="term" value="F:NADP binding"/>
    <property type="evidence" value="ECO:0007669"/>
    <property type="project" value="TreeGrafter"/>
</dbReference>
<evidence type="ECO:0000256" key="7">
    <source>
        <dbReference type="ARBA" id="ARBA00022857"/>
    </source>
</evidence>
<dbReference type="SUPFAM" id="SSF51735">
    <property type="entry name" value="NAD(P)-binding Rossmann-fold domains"/>
    <property type="match status" value="1"/>
</dbReference>
<dbReference type="Gene3D" id="3.40.50.720">
    <property type="entry name" value="NAD(P)-binding Rossmann-like Domain"/>
    <property type="match status" value="1"/>
</dbReference>
<comment type="catalytic activity">
    <reaction evidence="10 11">
        <text>(R)-pantoate + NADP(+) = 2-dehydropantoate + NADPH + H(+)</text>
        <dbReference type="Rhea" id="RHEA:16233"/>
        <dbReference type="ChEBI" id="CHEBI:11561"/>
        <dbReference type="ChEBI" id="CHEBI:15378"/>
        <dbReference type="ChEBI" id="CHEBI:15980"/>
        <dbReference type="ChEBI" id="CHEBI:57783"/>
        <dbReference type="ChEBI" id="CHEBI:58349"/>
        <dbReference type="EC" id="1.1.1.169"/>
    </reaction>
</comment>
<dbReference type="InterPro" id="IPR050838">
    <property type="entry name" value="Ketopantoate_reductase"/>
</dbReference>
<dbReference type="UniPathway" id="UPA00028">
    <property type="reaction ID" value="UER00004"/>
</dbReference>
<comment type="caution">
    <text evidence="14">The sequence shown here is derived from an EMBL/GenBank/DDBJ whole genome shotgun (WGS) entry which is preliminary data.</text>
</comment>
<comment type="function">
    <text evidence="1 11">Catalyzes the NADPH-dependent reduction of ketopantoate into pantoic acid.</text>
</comment>
<feature type="domain" description="Ketopantoate reductase C-terminal" evidence="13">
    <location>
        <begin position="176"/>
        <end position="293"/>
    </location>
</feature>
<dbReference type="InterPro" id="IPR013332">
    <property type="entry name" value="KPR_N"/>
</dbReference>
<dbReference type="NCBIfam" id="TIGR00745">
    <property type="entry name" value="apbA_panE"/>
    <property type="match status" value="1"/>
</dbReference>
<evidence type="ECO:0000259" key="12">
    <source>
        <dbReference type="Pfam" id="PF02558"/>
    </source>
</evidence>
<evidence type="ECO:0000256" key="8">
    <source>
        <dbReference type="ARBA" id="ARBA00023002"/>
    </source>
</evidence>
<feature type="domain" description="Ketopantoate reductase N-terminal" evidence="12">
    <location>
        <begin position="3"/>
        <end position="147"/>
    </location>
</feature>
<name>A0A432LGV3_9BACI</name>
<evidence type="ECO:0000256" key="10">
    <source>
        <dbReference type="ARBA" id="ARBA00048793"/>
    </source>
</evidence>
<evidence type="ECO:0000256" key="11">
    <source>
        <dbReference type="RuleBase" id="RU362068"/>
    </source>
</evidence>
<dbReference type="PANTHER" id="PTHR43765">
    <property type="entry name" value="2-DEHYDROPANTOATE 2-REDUCTASE-RELATED"/>
    <property type="match status" value="1"/>
</dbReference>
<evidence type="ECO:0000259" key="13">
    <source>
        <dbReference type="Pfam" id="PF08546"/>
    </source>
</evidence>
<dbReference type="Gene3D" id="1.10.1040.10">
    <property type="entry name" value="N-(1-d-carboxylethyl)-l-norvaline Dehydrogenase, domain 2"/>
    <property type="match status" value="1"/>
</dbReference>
<proteinExistence type="inferred from homology"/>
<dbReference type="AlphaFoldDB" id="A0A432LGV3"/>
<organism evidence="14 15">
    <name type="scientific">Lysinibacillus antri</name>
    <dbReference type="NCBI Taxonomy" id="2498145"/>
    <lineage>
        <taxon>Bacteria</taxon>
        <taxon>Bacillati</taxon>
        <taxon>Bacillota</taxon>
        <taxon>Bacilli</taxon>
        <taxon>Bacillales</taxon>
        <taxon>Bacillaceae</taxon>
        <taxon>Lysinibacillus</taxon>
    </lineage>
</organism>
<dbReference type="GO" id="GO:0005737">
    <property type="term" value="C:cytoplasm"/>
    <property type="evidence" value="ECO:0007669"/>
    <property type="project" value="TreeGrafter"/>
</dbReference>
<dbReference type="EC" id="1.1.1.169" evidence="4 11"/>
<dbReference type="Pfam" id="PF02558">
    <property type="entry name" value="ApbA"/>
    <property type="match status" value="1"/>
</dbReference>
<keyword evidence="6 11" id="KW-0566">Pantothenate biosynthesis</keyword>
<gene>
    <name evidence="14" type="ORF">EK386_03605</name>
</gene>
<keyword evidence="7 11" id="KW-0521">NADP</keyword>
<dbReference type="RefSeq" id="WP_126657662.1">
    <property type="nucleotide sequence ID" value="NZ_RYYR01000003.1"/>
</dbReference>
<sequence>MKIVVVGAGSVGMLVASFLSQSCQDVSLYVKRKEQAQQLQEQGLVRINLDGSLYKVQIKIRTDLLAIEENTLVIVAVKYGQLHDLYKRFETLSANISLLFLQNGLAHYEEALKLPQKTIVFGSCQFGAERTNAYTVVHRGQGIVKLALGRGDHLVMDSILQRQLENFQFRLEENAEKMLFEKALLNCFINPLTAILNVKNGELVKNPHSEQLLISLYDELMEAFPEEKSRFKLEDVKNLCRKTAMNTSSMLSDRLQNRPTEVETIVGAVIRKAARLGKNVPILTTFYHLLLALEESGEKM</sequence>
<dbReference type="SUPFAM" id="SSF48179">
    <property type="entry name" value="6-phosphogluconate dehydrogenase C-terminal domain-like"/>
    <property type="match status" value="1"/>
</dbReference>
<keyword evidence="15" id="KW-1185">Reference proteome</keyword>
<comment type="similarity">
    <text evidence="3 11">Belongs to the ketopantoate reductase family.</text>
</comment>
<dbReference type="InterPro" id="IPR008927">
    <property type="entry name" value="6-PGluconate_DH-like_C_sf"/>
</dbReference>
<dbReference type="GO" id="GO:0008677">
    <property type="term" value="F:2-dehydropantoate 2-reductase activity"/>
    <property type="evidence" value="ECO:0007669"/>
    <property type="project" value="UniProtKB-EC"/>
</dbReference>
<reference evidence="14 15" key="1">
    <citation type="submission" date="2018-12" db="EMBL/GenBank/DDBJ databases">
        <title>Lysinibacillus antri sp. nov., isolated from a cave soil.</title>
        <authorList>
            <person name="Narsing Rao M.P."/>
            <person name="Zhang H."/>
            <person name="Dong Z.-Y."/>
            <person name="Niu X.-K."/>
            <person name="Zhang K."/>
            <person name="Fang B.-Z."/>
            <person name="Kang Y.-Q."/>
            <person name="Xiao M."/>
            <person name="Li W.-J."/>
        </authorList>
    </citation>
    <scope>NUCLEOTIDE SEQUENCE [LARGE SCALE GENOMIC DNA]</scope>
    <source>
        <strain evidence="14 15">SYSU K30002</strain>
    </source>
</reference>
<protein>
    <recommendedName>
        <fullName evidence="5 11">2-dehydropantoate 2-reductase</fullName>
        <ecNumber evidence="4 11">1.1.1.169</ecNumber>
    </recommendedName>
    <alternativeName>
        <fullName evidence="9 11">Ketopantoate reductase</fullName>
    </alternativeName>
</protein>
<evidence type="ECO:0000313" key="14">
    <source>
        <dbReference type="EMBL" id="RUL55915.1"/>
    </source>
</evidence>
<dbReference type="EMBL" id="RYYR01000003">
    <property type="protein sequence ID" value="RUL55915.1"/>
    <property type="molecule type" value="Genomic_DNA"/>
</dbReference>
<comment type="pathway">
    <text evidence="2 11">Cofactor biosynthesis; (R)-pantothenate biosynthesis; (R)-pantoate from 3-methyl-2-oxobutanoate: step 2/2.</text>
</comment>
<dbReference type="InterPro" id="IPR003710">
    <property type="entry name" value="ApbA"/>
</dbReference>
<dbReference type="InterPro" id="IPR013752">
    <property type="entry name" value="KPA_reductase"/>
</dbReference>
<evidence type="ECO:0000256" key="5">
    <source>
        <dbReference type="ARBA" id="ARBA00019465"/>
    </source>
</evidence>
<dbReference type="InterPro" id="IPR036291">
    <property type="entry name" value="NAD(P)-bd_dom_sf"/>
</dbReference>
<keyword evidence="8 11" id="KW-0560">Oxidoreductase</keyword>
<evidence type="ECO:0000313" key="15">
    <source>
        <dbReference type="Proteomes" id="UP000287910"/>
    </source>
</evidence>